<protein>
    <submittedName>
        <fullName evidence="1">Uncharacterized protein</fullName>
    </submittedName>
</protein>
<evidence type="ECO:0000313" key="1">
    <source>
        <dbReference type="EMBL" id="CAD5119621.1"/>
    </source>
</evidence>
<evidence type="ECO:0000313" key="2">
    <source>
        <dbReference type="Proteomes" id="UP000549394"/>
    </source>
</evidence>
<accession>A0A7I8VUH5</accession>
<sequence length="85" mass="9646">MQHNIYDEFYSLKTVAFSYGDKIAEISQISPKTGNYRRISSQFSPAIDLHTLPIATTVIGRRQSRDQSLIRDPCMATSDHRKEAA</sequence>
<gene>
    <name evidence="1" type="ORF">DGYR_LOCUS7829</name>
</gene>
<keyword evidence="2" id="KW-1185">Reference proteome</keyword>
<organism evidence="1 2">
    <name type="scientific">Dimorphilus gyrociliatus</name>
    <dbReference type="NCBI Taxonomy" id="2664684"/>
    <lineage>
        <taxon>Eukaryota</taxon>
        <taxon>Metazoa</taxon>
        <taxon>Spiralia</taxon>
        <taxon>Lophotrochozoa</taxon>
        <taxon>Annelida</taxon>
        <taxon>Polychaeta</taxon>
        <taxon>Polychaeta incertae sedis</taxon>
        <taxon>Dinophilidae</taxon>
        <taxon>Dimorphilus</taxon>
    </lineage>
</organism>
<dbReference type="EMBL" id="CAJFCJ010000010">
    <property type="protein sequence ID" value="CAD5119621.1"/>
    <property type="molecule type" value="Genomic_DNA"/>
</dbReference>
<dbReference type="Proteomes" id="UP000549394">
    <property type="component" value="Unassembled WGS sequence"/>
</dbReference>
<comment type="caution">
    <text evidence="1">The sequence shown here is derived from an EMBL/GenBank/DDBJ whole genome shotgun (WGS) entry which is preliminary data.</text>
</comment>
<name>A0A7I8VUH5_9ANNE</name>
<reference evidence="1 2" key="1">
    <citation type="submission" date="2020-08" db="EMBL/GenBank/DDBJ databases">
        <authorList>
            <person name="Hejnol A."/>
        </authorList>
    </citation>
    <scope>NUCLEOTIDE SEQUENCE [LARGE SCALE GENOMIC DNA]</scope>
</reference>
<dbReference type="AlphaFoldDB" id="A0A7I8VUH5"/>
<proteinExistence type="predicted"/>